<dbReference type="EMBL" id="JAUUTY010000005">
    <property type="protein sequence ID" value="KAK1627115.1"/>
    <property type="molecule type" value="Genomic_DNA"/>
</dbReference>
<evidence type="ECO:0000256" key="2">
    <source>
        <dbReference type="ARBA" id="ARBA00023015"/>
    </source>
</evidence>
<dbReference type="Proteomes" id="UP001231189">
    <property type="component" value="Unassembled WGS sequence"/>
</dbReference>
<evidence type="ECO:0000313" key="8">
    <source>
        <dbReference type="Proteomes" id="UP001231189"/>
    </source>
</evidence>
<evidence type="ECO:0000256" key="5">
    <source>
        <dbReference type="ARBA" id="ARBA00023242"/>
    </source>
</evidence>
<evidence type="ECO:0000256" key="4">
    <source>
        <dbReference type="ARBA" id="ARBA00023163"/>
    </source>
</evidence>
<dbReference type="Pfam" id="PF02362">
    <property type="entry name" value="B3"/>
    <property type="match status" value="1"/>
</dbReference>
<keyword evidence="5" id="KW-0539">Nucleus</keyword>
<evidence type="ECO:0000256" key="1">
    <source>
        <dbReference type="ARBA" id="ARBA00004123"/>
    </source>
</evidence>
<sequence>MNWDRLRLPQRFAPIVNVKEPRDVVLRVSGGAIGLWPEEVLFDDEGQMFLNNGWRRFARAHAIKAGHFIVFKYDGHGNAHRQGL</sequence>
<dbReference type="GO" id="GO:0003677">
    <property type="term" value="F:DNA binding"/>
    <property type="evidence" value="ECO:0007669"/>
    <property type="project" value="UniProtKB-KW"/>
</dbReference>
<keyword evidence="3" id="KW-0238">DNA-binding</keyword>
<keyword evidence="2" id="KW-0805">Transcription regulation</keyword>
<name>A0AAD8RLU0_LOLMU</name>
<evidence type="ECO:0000313" key="7">
    <source>
        <dbReference type="EMBL" id="KAK1627115.1"/>
    </source>
</evidence>
<keyword evidence="8" id="KW-1185">Reference proteome</keyword>
<dbReference type="InterPro" id="IPR003340">
    <property type="entry name" value="B3_DNA-bd"/>
</dbReference>
<proteinExistence type="predicted"/>
<dbReference type="CDD" id="cd10017">
    <property type="entry name" value="B3_DNA"/>
    <property type="match status" value="1"/>
</dbReference>
<evidence type="ECO:0000256" key="3">
    <source>
        <dbReference type="ARBA" id="ARBA00023125"/>
    </source>
</evidence>
<organism evidence="7 8">
    <name type="scientific">Lolium multiflorum</name>
    <name type="common">Italian ryegrass</name>
    <name type="synonym">Lolium perenne subsp. multiflorum</name>
    <dbReference type="NCBI Taxonomy" id="4521"/>
    <lineage>
        <taxon>Eukaryota</taxon>
        <taxon>Viridiplantae</taxon>
        <taxon>Streptophyta</taxon>
        <taxon>Embryophyta</taxon>
        <taxon>Tracheophyta</taxon>
        <taxon>Spermatophyta</taxon>
        <taxon>Magnoliopsida</taxon>
        <taxon>Liliopsida</taxon>
        <taxon>Poales</taxon>
        <taxon>Poaceae</taxon>
        <taxon>BOP clade</taxon>
        <taxon>Pooideae</taxon>
        <taxon>Poodae</taxon>
        <taxon>Poeae</taxon>
        <taxon>Poeae Chloroplast Group 2 (Poeae type)</taxon>
        <taxon>Loliodinae</taxon>
        <taxon>Loliinae</taxon>
        <taxon>Lolium</taxon>
    </lineage>
</organism>
<reference evidence="7" key="1">
    <citation type="submission" date="2023-07" db="EMBL/GenBank/DDBJ databases">
        <title>A chromosome-level genome assembly of Lolium multiflorum.</title>
        <authorList>
            <person name="Chen Y."/>
            <person name="Copetti D."/>
            <person name="Kolliker R."/>
            <person name="Studer B."/>
        </authorList>
    </citation>
    <scope>NUCLEOTIDE SEQUENCE</scope>
    <source>
        <strain evidence="7">02402/16</strain>
        <tissue evidence="7">Leaf</tissue>
    </source>
</reference>
<comment type="subcellular location">
    <subcellularLocation>
        <location evidence="1">Nucleus</location>
    </subcellularLocation>
</comment>
<dbReference type="SUPFAM" id="SSF101936">
    <property type="entry name" value="DNA-binding pseudobarrel domain"/>
    <property type="match status" value="1"/>
</dbReference>
<gene>
    <name evidence="7" type="ORF">QYE76_001430</name>
</gene>
<feature type="domain" description="TF-B3" evidence="6">
    <location>
        <begin position="1"/>
        <end position="84"/>
    </location>
</feature>
<dbReference type="PROSITE" id="PS50863">
    <property type="entry name" value="B3"/>
    <property type="match status" value="1"/>
</dbReference>
<keyword evidence="4" id="KW-0804">Transcription</keyword>
<dbReference type="Gene3D" id="2.40.330.10">
    <property type="entry name" value="DNA-binding pseudobarrel domain"/>
    <property type="match status" value="1"/>
</dbReference>
<dbReference type="InterPro" id="IPR015300">
    <property type="entry name" value="DNA-bd_pseudobarrel_sf"/>
</dbReference>
<dbReference type="GO" id="GO:0005634">
    <property type="term" value="C:nucleus"/>
    <property type="evidence" value="ECO:0007669"/>
    <property type="project" value="UniProtKB-SubCell"/>
</dbReference>
<accession>A0AAD8RLU0</accession>
<dbReference type="AlphaFoldDB" id="A0AAD8RLU0"/>
<protein>
    <recommendedName>
        <fullName evidence="6">TF-B3 domain-containing protein</fullName>
    </recommendedName>
</protein>
<evidence type="ECO:0000259" key="6">
    <source>
        <dbReference type="PROSITE" id="PS50863"/>
    </source>
</evidence>
<comment type="caution">
    <text evidence="7">The sequence shown here is derived from an EMBL/GenBank/DDBJ whole genome shotgun (WGS) entry which is preliminary data.</text>
</comment>